<dbReference type="InterPro" id="IPR016155">
    <property type="entry name" value="Mopterin_synth/thiamin_S_b"/>
</dbReference>
<organism evidence="1">
    <name type="scientific">hydrothermal vent metagenome</name>
    <dbReference type="NCBI Taxonomy" id="652676"/>
    <lineage>
        <taxon>unclassified sequences</taxon>
        <taxon>metagenomes</taxon>
        <taxon>ecological metagenomes</taxon>
    </lineage>
</organism>
<dbReference type="AlphaFoldDB" id="A0A3B1B4U2"/>
<evidence type="ECO:0000313" key="1">
    <source>
        <dbReference type="EMBL" id="VAX01295.1"/>
    </source>
</evidence>
<dbReference type="SUPFAM" id="SSF54285">
    <property type="entry name" value="MoaD/ThiS"/>
    <property type="match status" value="1"/>
</dbReference>
<dbReference type="Pfam" id="PF02597">
    <property type="entry name" value="ThiS"/>
    <property type="match status" value="1"/>
</dbReference>
<proteinExistence type="predicted"/>
<dbReference type="InterPro" id="IPR012675">
    <property type="entry name" value="Beta-grasp_dom_sf"/>
</dbReference>
<name>A0A3B1B4U2_9ZZZZ</name>
<gene>
    <name evidence="1" type="ORF">MNBD_GAMMA19-2262</name>
</gene>
<dbReference type="EMBL" id="UOFV01000247">
    <property type="protein sequence ID" value="VAX01295.1"/>
    <property type="molecule type" value="Genomic_DNA"/>
</dbReference>
<feature type="non-terminal residue" evidence="1">
    <location>
        <position position="45"/>
    </location>
</feature>
<sequence>MQIQLNGENRNIPDHSNAQDLVELLELTGKRLAMEVNREIVPRTT</sequence>
<protein>
    <submittedName>
        <fullName evidence="1">Sulfur carrier protein ThiS</fullName>
    </submittedName>
</protein>
<accession>A0A3B1B4U2</accession>
<dbReference type="InterPro" id="IPR003749">
    <property type="entry name" value="ThiS/MoaD-like"/>
</dbReference>
<reference evidence="1" key="1">
    <citation type="submission" date="2018-06" db="EMBL/GenBank/DDBJ databases">
        <authorList>
            <person name="Zhirakovskaya E."/>
        </authorList>
    </citation>
    <scope>NUCLEOTIDE SEQUENCE</scope>
</reference>
<dbReference type="Gene3D" id="3.10.20.30">
    <property type="match status" value="1"/>
</dbReference>